<dbReference type="SUPFAM" id="SSF57256">
    <property type="entry name" value="Elafin-like"/>
    <property type="match status" value="4"/>
</dbReference>
<dbReference type="Gene3D" id="4.10.75.10">
    <property type="entry name" value="Elafin-like"/>
    <property type="match status" value="4"/>
</dbReference>
<evidence type="ECO:0000313" key="3">
    <source>
        <dbReference type="EMBL" id="GAV02595.1"/>
    </source>
</evidence>
<dbReference type="PROSITE" id="PS51390">
    <property type="entry name" value="WAP"/>
    <property type="match status" value="4"/>
</dbReference>
<evidence type="ECO:0000259" key="2">
    <source>
        <dbReference type="PROSITE" id="PS51390"/>
    </source>
</evidence>
<organism evidence="3 4">
    <name type="scientific">Ramazzottius varieornatus</name>
    <name type="common">Water bear</name>
    <name type="synonym">Tardigrade</name>
    <dbReference type="NCBI Taxonomy" id="947166"/>
    <lineage>
        <taxon>Eukaryota</taxon>
        <taxon>Metazoa</taxon>
        <taxon>Ecdysozoa</taxon>
        <taxon>Tardigrada</taxon>
        <taxon>Eutardigrada</taxon>
        <taxon>Parachela</taxon>
        <taxon>Hypsibioidea</taxon>
        <taxon>Ramazzottiidae</taxon>
        <taxon>Ramazzottius</taxon>
    </lineage>
</organism>
<gene>
    <name evidence="3" type="primary">RvY_13138-1</name>
    <name evidence="3" type="synonym">RvY_13138.1</name>
    <name evidence="3" type="ORF">RvY_13138</name>
</gene>
<dbReference type="OrthoDB" id="6060011at2759"/>
<dbReference type="SMART" id="SM00217">
    <property type="entry name" value="WAP"/>
    <property type="match status" value="4"/>
</dbReference>
<reference evidence="3 4" key="1">
    <citation type="journal article" date="2016" name="Nat. Commun.">
        <title>Extremotolerant tardigrade genome and improved radiotolerance of human cultured cells by tardigrade-unique protein.</title>
        <authorList>
            <person name="Hashimoto T."/>
            <person name="Horikawa D.D."/>
            <person name="Saito Y."/>
            <person name="Kuwahara H."/>
            <person name="Kozuka-Hata H."/>
            <person name="Shin-I T."/>
            <person name="Minakuchi Y."/>
            <person name="Ohishi K."/>
            <person name="Motoyama A."/>
            <person name="Aizu T."/>
            <person name="Enomoto A."/>
            <person name="Kondo K."/>
            <person name="Tanaka S."/>
            <person name="Hara Y."/>
            <person name="Koshikawa S."/>
            <person name="Sagara H."/>
            <person name="Miura T."/>
            <person name="Yokobori S."/>
            <person name="Miyagawa K."/>
            <person name="Suzuki Y."/>
            <person name="Kubo T."/>
            <person name="Oyama M."/>
            <person name="Kohara Y."/>
            <person name="Fujiyama A."/>
            <person name="Arakawa K."/>
            <person name="Katayama T."/>
            <person name="Toyoda A."/>
            <person name="Kunieda T."/>
        </authorList>
    </citation>
    <scope>NUCLEOTIDE SEQUENCE [LARGE SCALE GENOMIC DNA]</scope>
    <source>
        <strain evidence="3 4">YOKOZUNA-1</strain>
    </source>
</reference>
<dbReference type="Proteomes" id="UP000186922">
    <property type="component" value="Unassembled WGS sequence"/>
</dbReference>
<feature type="domain" description="WAP" evidence="2">
    <location>
        <begin position="179"/>
        <end position="225"/>
    </location>
</feature>
<dbReference type="STRING" id="947166.A0A1D1VLW5"/>
<sequence length="230" mass="23524">MANGQSCLVVFLLAFMITVHSQRPGSCPSTGPPNGAMQCNYDAMCPNGQKCCPIGTTGFHYCATPISGTSGYDKPGFCPAVPPGTAGICITSCTNDQSCAGNNKCCSNGCGRVCTTPAATGGTGTKPGSCPYNNAAAFCGTTPRYCNSDANCGGSAKCCLYNCSFQCMNPIGGTSGGTSSSKPGYCPVMTSYQGGCTNQCVNDQNCYGQQKCCRNNCANVCVNPSYSYGK</sequence>
<dbReference type="AlphaFoldDB" id="A0A1D1VLW5"/>
<dbReference type="GO" id="GO:0019731">
    <property type="term" value="P:antibacterial humoral response"/>
    <property type="evidence" value="ECO:0007669"/>
    <property type="project" value="TreeGrafter"/>
</dbReference>
<dbReference type="GO" id="GO:0004867">
    <property type="term" value="F:serine-type endopeptidase inhibitor activity"/>
    <property type="evidence" value="ECO:0007669"/>
    <property type="project" value="TreeGrafter"/>
</dbReference>
<feature type="chain" id="PRO_5008898591" description="WAP domain-containing protein" evidence="1">
    <location>
        <begin position="22"/>
        <end position="230"/>
    </location>
</feature>
<feature type="domain" description="WAP" evidence="2">
    <location>
        <begin position="123"/>
        <end position="171"/>
    </location>
</feature>
<proteinExistence type="predicted"/>
<name>A0A1D1VLW5_RAMVA</name>
<protein>
    <recommendedName>
        <fullName evidence="2">WAP domain-containing protein</fullName>
    </recommendedName>
</protein>
<comment type="caution">
    <text evidence="3">The sequence shown here is derived from an EMBL/GenBank/DDBJ whole genome shotgun (WGS) entry which is preliminary data.</text>
</comment>
<feature type="signal peptide" evidence="1">
    <location>
        <begin position="1"/>
        <end position="21"/>
    </location>
</feature>
<feature type="domain" description="WAP" evidence="2">
    <location>
        <begin position="71"/>
        <end position="118"/>
    </location>
</feature>
<evidence type="ECO:0000256" key="1">
    <source>
        <dbReference type="SAM" id="SignalP"/>
    </source>
</evidence>
<accession>A0A1D1VLW5</accession>
<dbReference type="InterPro" id="IPR008197">
    <property type="entry name" value="WAP_dom"/>
</dbReference>
<dbReference type="FunFam" id="4.10.75.10:FF:000001">
    <property type="entry name" value="Anosmin 1"/>
    <property type="match status" value="1"/>
</dbReference>
<evidence type="ECO:0000313" key="4">
    <source>
        <dbReference type="Proteomes" id="UP000186922"/>
    </source>
</evidence>
<dbReference type="PANTHER" id="PTHR19441">
    <property type="entry name" value="WHEY ACDIC PROTEIN WAP"/>
    <property type="match status" value="1"/>
</dbReference>
<dbReference type="InterPro" id="IPR050514">
    <property type="entry name" value="WAP_four-disulfide_core"/>
</dbReference>
<dbReference type="Pfam" id="PF00095">
    <property type="entry name" value="WAP"/>
    <property type="match status" value="4"/>
</dbReference>
<dbReference type="CDD" id="cd00199">
    <property type="entry name" value="WAP"/>
    <property type="match status" value="1"/>
</dbReference>
<dbReference type="InterPro" id="IPR036645">
    <property type="entry name" value="Elafin-like_sf"/>
</dbReference>
<dbReference type="GO" id="GO:0045087">
    <property type="term" value="P:innate immune response"/>
    <property type="evidence" value="ECO:0007669"/>
    <property type="project" value="TreeGrafter"/>
</dbReference>
<keyword evidence="1" id="KW-0732">Signal</keyword>
<dbReference type="EMBL" id="BDGG01000008">
    <property type="protein sequence ID" value="GAV02595.1"/>
    <property type="molecule type" value="Genomic_DNA"/>
</dbReference>
<dbReference type="PANTHER" id="PTHR19441:SF91">
    <property type="entry name" value="WAP DOMAIN-CONTAINING PROTEIN"/>
    <property type="match status" value="1"/>
</dbReference>
<dbReference type="GO" id="GO:0005615">
    <property type="term" value="C:extracellular space"/>
    <property type="evidence" value="ECO:0007669"/>
    <property type="project" value="TreeGrafter"/>
</dbReference>
<dbReference type="PRINTS" id="PR00003">
    <property type="entry name" value="4DISULPHCORE"/>
</dbReference>
<feature type="domain" description="WAP" evidence="2">
    <location>
        <begin position="20"/>
        <end position="66"/>
    </location>
</feature>
<keyword evidence="4" id="KW-1185">Reference proteome</keyword>